<dbReference type="VEuPathDB" id="VectorBase:ACON2_039301"/>
<dbReference type="EnsemblMetazoa" id="ACOM031061-RA">
    <property type="protein sequence ID" value="ACOM031061-PA.1"/>
    <property type="gene ID" value="ACOM031061"/>
</dbReference>
<evidence type="ECO:0000256" key="2">
    <source>
        <dbReference type="ARBA" id="ARBA00022729"/>
    </source>
</evidence>
<dbReference type="Proteomes" id="UP000075882">
    <property type="component" value="Unassembled WGS sequence"/>
</dbReference>
<dbReference type="Gene3D" id="3.80.10.10">
    <property type="entry name" value="Ribonuclease Inhibitor"/>
    <property type="match status" value="2"/>
</dbReference>
<dbReference type="Pfam" id="PF13855">
    <property type="entry name" value="LRR_8"/>
    <property type="match status" value="1"/>
</dbReference>
<dbReference type="AlphaFoldDB" id="A0A8W7PGJ1"/>
<accession>A0A8W7PGJ1</accession>
<dbReference type="SUPFAM" id="SSF52058">
    <property type="entry name" value="L domain-like"/>
    <property type="match status" value="1"/>
</dbReference>
<dbReference type="PROSITE" id="PS51450">
    <property type="entry name" value="LRR"/>
    <property type="match status" value="1"/>
</dbReference>
<dbReference type="VEuPathDB" id="VectorBase:ACON2_041211"/>
<dbReference type="InterPro" id="IPR032675">
    <property type="entry name" value="LRR_dom_sf"/>
</dbReference>
<keyword evidence="3" id="KW-0677">Repeat</keyword>
<protein>
    <submittedName>
        <fullName evidence="4">Uncharacterized protein</fullName>
    </submittedName>
</protein>
<sequence length="625" mass="71153">MKVKSLQQIFLDGNRLKSLNYEHLKKTFPALQFHSLVDLDLSNNHIGPLNITSLAKLPNLQQLGLERTFISNLQHGTFAQQQSLKWLDISYNNLDRFDFDILTSSAALQQIFLDGNRLKSLNYEHLKKTFPALVKIGLSENNWNCTYLIQLVRYCNEHSIELFKSQAVQNQTQRQRALHPHLNSTTEDSALQTLLQSVLDDVKRFSENHADVANQTSKLDGAVYDLTKNQFNIQKDVNSLRQSLFEIRLALVANRTNGSVGADNDELRRMIETANNLTLDKQELRAKTLEFKIYEQTFKVDKALELAQESIDKNTVLGKRVEQWISNIVSTSALQQIFLDGNRLKSLNYEHLKKTFPALVKIGLSENNWNCTYLIQLVRYCNEHSIELFKSQAVQIQTNVKGIYCFDDKNPVANWNNTFHHVQALHPHLNSTTEDSALQTLLQSVLDDVKRFSENHADVANQTSKLDGAVYDLTKNQFNIQKDVNSLRQSLFEIRLALMANRTNGSVGADNDELRRMIETANNLTLDKQELRAKTLEFKIYEQTFKVDKALELARENSDKIEVLAKRVEQWISNIVSSGGAAGMLGHDRLPIHQSAAQVEVSSGNGNGLIIAINTKALYGWFRPK</sequence>
<keyword evidence="2" id="KW-0732">Signal</keyword>
<evidence type="ECO:0000256" key="1">
    <source>
        <dbReference type="ARBA" id="ARBA00022614"/>
    </source>
</evidence>
<organism evidence="4">
    <name type="scientific">Anopheles coluzzii</name>
    <name type="common">African malaria mosquito</name>
    <dbReference type="NCBI Taxonomy" id="1518534"/>
    <lineage>
        <taxon>Eukaryota</taxon>
        <taxon>Metazoa</taxon>
        <taxon>Ecdysozoa</taxon>
        <taxon>Arthropoda</taxon>
        <taxon>Hexapoda</taxon>
        <taxon>Insecta</taxon>
        <taxon>Pterygota</taxon>
        <taxon>Neoptera</taxon>
        <taxon>Endopterygota</taxon>
        <taxon>Diptera</taxon>
        <taxon>Nematocera</taxon>
        <taxon>Culicoidea</taxon>
        <taxon>Culicidae</taxon>
        <taxon>Anophelinae</taxon>
        <taxon>Anopheles</taxon>
    </lineage>
</organism>
<dbReference type="PANTHER" id="PTHR24366:SF161">
    <property type="entry name" value="TIR DOMAIN-CONTAINING PROTEIN"/>
    <property type="match status" value="1"/>
</dbReference>
<evidence type="ECO:0000313" key="4">
    <source>
        <dbReference type="EnsemblMetazoa" id="ACOM031061-PA.1"/>
    </source>
</evidence>
<name>A0A8W7PGJ1_ANOCL</name>
<keyword evidence="1" id="KW-0433">Leucine-rich repeat</keyword>
<dbReference type="PANTHER" id="PTHR24366">
    <property type="entry name" value="IG(IMMUNOGLOBULIN) AND LRR(LEUCINE RICH REPEAT) DOMAINS"/>
    <property type="match status" value="1"/>
</dbReference>
<proteinExistence type="predicted"/>
<evidence type="ECO:0000256" key="3">
    <source>
        <dbReference type="ARBA" id="ARBA00022737"/>
    </source>
</evidence>
<dbReference type="InterPro" id="IPR001611">
    <property type="entry name" value="Leu-rich_rpt"/>
</dbReference>
<reference evidence="4" key="1">
    <citation type="submission" date="2022-08" db="UniProtKB">
        <authorList>
            <consortium name="EnsemblMetazoa"/>
        </authorList>
    </citation>
    <scope>IDENTIFICATION</scope>
</reference>